<feature type="compositionally biased region" description="Acidic residues" evidence="6">
    <location>
        <begin position="992"/>
        <end position="1002"/>
    </location>
</feature>
<feature type="domain" description="Integrase catalytic" evidence="8">
    <location>
        <begin position="687"/>
        <end position="858"/>
    </location>
</feature>
<dbReference type="Pfam" id="PF13976">
    <property type="entry name" value="gag_pre-integrs"/>
    <property type="match status" value="3"/>
</dbReference>
<feature type="region of interest" description="Disordered" evidence="6">
    <location>
        <begin position="400"/>
        <end position="440"/>
    </location>
</feature>
<dbReference type="Pfam" id="PF25597">
    <property type="entry name" value="SH3_retrovirus"/>
    <property type="match status" value="3"/>
</dbReference>
<dbReference type="CDD" id="cd09272">
    <property type="entry name" value="RNase_HI_RT_Ty1"/>
    <property type="match status" value="3"/>
</dbReference>
<feature type="region of interest" description="Disordered" evidence="6">
    <location>
        <begin position="1816"/>
        <end position="1856"/>
    </location>
</feature>
<evidence type="ECO:0000256" key="3">
    <source>
        <dbReference type="ARBA" id="ARBA00022750"/>
    </source>
</evidence>
<dbReference type="PANTHER" id="PTHR42648">
    <property type="entry name" value="TRANSPOSASE, PUTATIVE-RELATED"/>
    <property type="match status" value="1"/>
</dbReference>
<evidence type="ECO:0000259" key="7">
    <source>
        <dbReference type="PROSITE" id="PS50158"/>
    </source>
</evidence>
<dbReference type="InterPro" id="IPR039537">
    <property type="entry name" value="Retrotran_Ty1/copia-like"/>
</dbReference>
<dbReference type="Pfam" id="PF14223">
    <property type="entry name" value="Retrotran_gag_2"/>
    <property type="match status" value="3"/>
</dbReference>
<protein>
    <submittedName>
        <fullName evidence="9">Uncharacterized protein</fullName>
    </submittedName>
</protein>
<dbReference type="InterPro" id="IPR001878">
    <property type="entry name" value="Znf_CCHC"/>
</dbReference>
<dbReference type="Proteomes" id="UP001374584">
    <property type="component" value="Unassembled WGS sequence"/>
</dbReference>
<evidence type="ECO:0000256" key="4">
    <source>
        <dbReference type="ARBA" id="ARBA00022801"/>
    </source>
</evidence>
<evidence type="ECO:0000313" key="10">
    <source>
        <dbReference type="Proteomes" id="UP001374584"/>
    </source>
</evidence>
<dbReference type="GO" id="GO:0006508">
    <property type="term" value="P:proteolysis"/>
    <property type="evidence" value="ECO:0007669"/>
    <property type="project" value="UniProtKB-KW"/>
</dbReference>
<feature type="compositionally biased region" description="Acidic residues" evidence="6">
    <location>
        <begin position="3789"/>
        <end position="3799"/>
    </location>
</feature>
<feature type="domain" description="Integrase catalytic" evidence="8">
    <location>
        <begin position="3484"/>
        <end position="3655"/>
    </location>
</feature>
<dbReference type="InterPro" id="IPR043502">
    <property type="entry name" value="DNA/RNA_pol_sf"/>
</dbReference>
<feature type="compositionally biased region" description="Basic and acidic residues" evidence="6">
    <location>
        <begin position="1834"/>
        <end position="1851"/>
    </location>
</feature>
<dbReference type="Pfam" id="PF07727">
    <property type="entry name" value="RVT_2"/>
    <property type="match status" value="3"/>
</dbReference>
<dbReference type="InterPro" id="IPR036875">
    <property type="entry name" value="Znf_CCHC_sf"/>
</dbReference>
<proteinExistence type="predicted"/>
<dbReference type="SUPFAM" id="SSF57756">
    <property type="entry name" value="Retrovirus zinc finger-like domains"/>
    <property type="match status" value="3"/>
</dbReference>
<evidence type="ECO:0000256" key="5">
    <source>
        <dbReference type="PROSITE-ProRule" id="PRU00047"/>
    </source>
</evidence>
<keyword evidence="5" id="KW-0862">Zinc</keyword>
<gene>
    <name evidence="9" type="ORF">VNO80_08021</name>
</gene>
<dbReference type="GO" id="GO:0004190">
    <property type="term" value="F:aspartic-type endopeptidase activity"/>
    <property type="evidence" value="ECO:0007669"/>
    <property type="project" value="UniProtKB-KW"/>
</dbReference>
<keyword evidence="4" id="KW-0378">Hydrolase</keyword>
<dbReference type="GO" id="GO:0008270">
    <property type="term" value="F:zinc ion binding"/>
    <property type="evidence" value="ECO:0007669"/>
    <property type="project" value="UniProtKB-KW"/>
</dbReference>
<dbReference type="EMBL" id="JAYMYR010000003">
    <property type="protein sequence ID" value="KAK7374588.1"/>
    <property type="molecule type" value="Genomic_DNA"/>
</dbReference>
<feature type="compositionally biased region" description="Basic and acidic residues" evidence="6">
    <location>
        <begin position="418"/>
        <end position="435"/>
    </location>
</feature>
<dbReference type="Pfam" id="PF22936">
    <property type="entry name" value="Pol_BBD"/>
    <property type="match status" value="3"/>
</dbReference>
<evidence type="ECO:0000256" key="6">
    <source>
        <dbReference type="SAM" id="MobiDB-lite"/>
    </source>
</evidence>
<feature type="compositionally biased region" description="Basic and acidic residues" evidence="6">
    <location>
        <begin position="3215"/>
        <end position="3232"/>
    </location>
</feature>
<dbReference type="InterPro" id="IPR001584">
    <property type="entry name" value="Integrase_cat-core"/>
</dbReference>
<feature type="region of interest" description="Disordered" evidence="6">
    <location>
        <begin position="2408"/>
        <end position="2434"/>
    </location>
</feature>
<name>A0AAN9NRL3_PHACN</name>
<dbReference type="Pfam" id="PF00665">
    <property type="entry name" value="rve"/>
    <property type="match status" value="3"/>
</dbReference>
<organism evidence="9 10">
    <name type="scientific">Phaseolus coccineus</name>
    <name type="common">Scarlet runner bean</name>
    <name type="synonym">Phaseolus multiflorus</name>
    <dbReference type="NCBI Taxonomy" id="3886"/>
    <lineage>
        <taxon>Eukaryota</taxon>
        <taxon>Viridiplantae</taxon>
        <taxon>Streptophyta</taxon>
        <taxon>Embryophyta</taxon>
        <taxon>Tracheophyta</taxon>
        <taxon>Spermatophyta</taxon>
        <taxon>Magnoliopsida</taxon>
        <taxon>eudicotyledons</taxon>
        <taxon>Gunneridae</taxon>
        <taxon>Pentapetalae</taxon>
        <taxon>rosids</taxon>
        <taxon>fabids</taxon>
        <taxon>Fabales</taxon>
        <taxon>Fabaceae</taxon>
        <taxon>Papilionoideae</taxon>
        <taxon>50 kb inversion clade</taxon>
        <taxon>NPAAA clade</taxon>
        <taxon>indigoferoid/millettioid clade</taxon>
        <taxon>Phaseoleae</taxon>
        <taxon>Phaseolus</taxon>
    </lineage>
</organism>
<dbReference type="InterPro" id="IPR036397">
    <property type="entry name" value="RNaseH_sf"/>
</dbReference>
<feature type="compositionally biased region" description="Acidic residues" evidence="6">
    <location>
        <begin position="2408"/>
        <end position="2418"/>
    </location>
</feature>
<evidence type="ECO:0000256" key="2">
    <source>
        <dbReference type="ARBA" id="ARBA00022723"/>
    </source>
</evidence>
<keyword evidence="10" id="KW-1185">Reference proteome</keyword>
<keyword evidence="5" id="KW-0863">Zinc-finger</keyword>
<feature type="region of interest" description="Disordered" evidence="6">
    <location>
        <begin position="3789"/>
        <end position="3815"/>
    </location>
</feature>
<evidence type="ECO:0000313" key="9">
    <source>
        <dbReference type="EMBL" id="KAK7374588.1"/>
    </source>
</evidence>
<feature type="domain" description="CCHC-type" evidence="7">
    <location>
        <begin position="3244"/>
        <end position="3257"/>
    </location>
</feature>
<feature type="region of interest" description="Disordered" evidence="6">
    <location>
        <begin position="992"/>
        <end position="1018"/>
    </location>
</feature>
<keyword evidence="1" id="KW-0645">Protease</keyword>
<sequence length="4303" mass="494601">MFISKFTISKLFHSSDITHDSACTSFTGKTLALPVAYLIPPPTFTWRIRLVTSSSSLLQLCVLRGRSRNLLWDSERYLQNNIGGASCGRCSSDAQVRQPDHRKSLSENSGVLKLSVVFRVFRSKMRFFPERQSDSRQQRQREKKEIENFRPVTSGRRRHLVHRWIGLKFSAFSAFLLRTSFFGLLLLFRPPLDRAEILSAGSYLVVLQLDRSDCSKVTGTVRYRPRTVAAVLGIFQGKMKDLLFVKKLHLPVFATEKPEDKTGEEWKFEHQQVCGFIRQFVEDNVYNHIANEEDAKSLWKKIETLYASSTGNNKLYLLNCLINLKYKEEISISDHLNNFQGLRDQLSQMGIKFDDEVLGLWLLNTLPDSWETFRVSITNSSPDGVVSLENVKSGVLNEEMRRKAHGTSSHSEVLVTENRGRSQKREPKGSRENSRSKSKSRYKNVECHYCHKTGHIKRNCFLWKKENKDKKGKQKEKHHDNDDRVTTATCDDDLIILRDHDSVNLVSDESMWIIDSGATLHVTPRKEFFTSYTSGDFGVLKMGNDGVSKVVGIGDVCLQTNMGMQLLLRGVKHAPDIRFNLISVQMLDDSGYENHFGSGKWKLSRGNLIVAKGERISKLYWTKALVAKDSVNAMDMDASLWHRRLSHISEKGLNCLAKKDVLPGLKSVELEKCSHCMASKQTRVSFKKHPPSKKSKLLELVHSDVCGPLKVKSFTGALYFVTFIDDCSRKLWVYVLKTKDQVLEKFKEFHVLVERQSGKKLKCIRTDNGGEYYGPFDVYCKQHGIRHEKTPPKTPQLNGLAERMNRTLIERVRCMLSEAKLPKHFWGEALYTAVHVINLSPAVALNGEVPDKIWFGKNVKYDHLRVFGCKAYVHVPKDERSKLDAKTRQCIFIGYGQDEFGYKFFDPVERKSIRSRDVKFMEDQTIEDIDKIEKTTSEIDNRLSNVDPVRMPLRDLDTIENNVQNDEQHDDVDDQQLREDFDVPIDDVDEEHGMSQDEDLSDASEPPQVQIRRSNRLREPSTRYLSDDYVTLTDEGEPEYYLEAIESEEKKKWLDAMQDEMKSLYDNHTFDLVKLPKDKKALENRWVYRVKQESNSTSPRYKARLVVKGFRQRKGIDFNEIFSPVVKMSSIRIVLSLAATLDLEVEQMDVKTAFLHGDLEEEIYMKQPDGFLVEGKEDHVCRLRKSLYGLKQAPRQWYKKFESVMCEHGYKKTTSDHCVFVKRFANNDFIILLLYVDDMLIVGKDISMINRLKKQLSESFAMKDMGAAKQILGIRIMRDRQEKKLWLSQEHYVKRVLQRFQMENAKAVSTPLATHFKLSAKQSPSNETEKSDMQRVPYASTVGSLMYAMVCTRPDIAHAVGTVSRFLSNPGREHWNAVKWILRYLRGTTCLKLCFGGDKPTLVGYTDSDMGGDIDTRRSTSGYVIKFAGGVVAWQSRLQKCVALSTTEAEFIAITEACKELLWVKKLLQELSFVQDKYLLFCDSQSVIHLGKNSTFHSRSKHIDVRYHWIRDALEARLLELAKVHTDDNCADMMTKTLLRSKFETCCEIAAAFSAFLLRTSFFGLLLLFRPPLDRAEILSAGSYLVVLQLDRSDCSKVTGTVRYRPRTVAAVLGIFQSGIRAPWLGLFDYLNDGANTNKMICLNGTNYHLWKGKMKDLLFVKKLHLPVFATEKPEDKTGEEWKFEHQQVCGFIRQFVEDNVYNHIANEEDAKSLWKKIETLYASSTGNNKLYLLNCLINLKYKEEISISDHLNNFQGLRDQLSQMGIKFDDEVLGLWLLNTLPDSWETFRVSITNSSPDGVVSLENVKSGVLNEEMRRKAHGTSSHSEVLVTENRGRSQKREPKGSRENSRSKSKSRYKNVECHYCHKTGHIKRNCFLWKKENKDKKGKQKEKHHDNDDRVTTATCDDDLIILRDHDSVNLVSDESMWIIDSGATLHVTPRKEFFTSYTSGDFGVLKMGNDGVSKVVGIGDVCLQTNMGMQLLLRGVKHAPDIRFNLISVQMLDDSGYENHFGSGKWKLSRGNLIVAKGERISKLYWTKALVAKDSVNAMDMDASLWHRRLSHISEKGLNCLAKKDVLPGLKSVELEKCSHCMAGKQTRVSFKKHPPSKKSKLLELVHSDVCGPLKVKSFTGALYFVTFIDDCSRKLWVYVLKTKDQVLEKFKEFHVLVERQSGKKLKCIRTDNGGEYYGPFDVYCKQHGIRHEKTPPKTPQLNGLAERMNRTLIERVRCMLSEAKLPKHFWGEALYTAVHVINLSPAVALNGEVPDKIWFGKNVKYDHLRVFGCKAYVHVPKDERSKLDAKTRQCIFIGYGQDEFGYKFFDPVERKSIRSRDVKFMEDQTIEDIDKIEKTTSEIDNRLSNVDPVRMPLRDLDTIENNVQNDEQHDDVDDQQLREDFDVPIDDVDEEHGMSQDEDLSDASEPPQVQIRRSNRLREPSTRYLSDDYVTLTDEGEPEYYLEAIESEEKKKWLDAMQDEMKSLYDNHTFDLVKLPKDKKALENRWVYRVKQESNSTSPRYKARLVVKGFRQRKGIDFNEIFSPVVKMSSIRIVLSLAATLDLEVEQMDVKTAFLHGDLEEEIYMKQPDGFLVEGKEDHVCRLRKSLYGLKQAPRQWYKKFESVMCEHGYKKTTSDHCVFVKRFANNDFIILLLYVDDMLIVGKDISMINRLKKQLSESFAMKDMGAAKQILGIRIMRDRQEKKLWLSQEHYVKRVLQRFQMENAKAVSTPLATHFKLSAKQSPSNETEKSDMQRVPYASTVGSLMYAMVCTRPDIAHAVGTVSRFLSNPGREHWNAVKWILRYLRGTTCLKLCFGGDKPTLVGYTDSDMGGDIDTRRSTSGYVIKFAGGVVAWQSRLQKCVALSTTEAEFIAITEACKELLWVKKLLQELSFVQDKYLLFCDSQSVIHLGKNSTFHSRSKHIDVRYHWIRDALEARLLELAKVHTDDNCADMMTKTLLRSKFETCCEIAAAFSAFLLRTSFFGLLLLFRPPLDRAEILSAGSYLVVLQLDRSDCSKVTGTVRYRPRTVAAVLGIFQGKMKDLLFVKKLHLPVFATEKPEDKTGEEWKFEHQQVCGFIRQFVEDNVYNHIANEEDAKSLWKKIETLYASSTGNNKLYLLNCLINLKYKEEISISDHLNNFQGLRDQLSQMGIKFDDEVLGLWLLNTLPDSWETFRVSITNSSPDGVVSLENVKSGVLNEEMRRKAHGTSSHSEVLVTENRGRSQKREPKGSRENSRSKSKSRYKNVECHYCHKTGHIKRNCFLWKKENKDKKGKQKEKHHDNDDRVTTATCDDDLIILRDHDSVNLVSDESMWIIDSGATLHVTPRKEFFTSYTSGDFGVLKMGNDGVSKVVGIGDVCLQTNMGMQLLLRGVKHAPDIRFNLISVQMLDDSGYENHFGSGKWKLSRGNLIVAKGERISKLYWTKALVAKDSVNAMDMDASLWHRRLSHISEKGLNCLAKKDVLPGLKSVELEKCSHCMAGKQTRVSFKKHPPSKKSKLLELVHSDVCGPLKVKSFTGALYFVTFIDDCSRKLWVYVLKTKDQVLEKFKEFHVLVERQSGKKLKCIRTDNGGEYYGPFDVYCKQHGIRHEKTPPKTPQLNGLAERMNRTLIERVRCMLSEAKLPKHFWGEALYTAVHVINLSPAVALNGEVPDKIWFGKNVKYDHLRVFGCKAYVHVPKDERSKLDAKTRQCIFIGYGQDEFGYKFFDPVERKSIRSRDVKFMEDQTIEDIDKIEKTTSEIDNRLSNVDPVRMPLRDLDTIENNVQNDEQHDDVDDQQLREDFDVPIDDVDEEHGMSQDEDLSDASEPPQVQIRRSNRLREPSTRYLSDDYVTLTDEGEPEYYLEAIESEEKKKWLDAMQDEMKSLYDNHTFDLVKLPKDKKALENRWVYRVKQESNSTSPRYKARLVVKGFRQRKGIDFNEIFSPVVKMSSIRIVLSLAATLDLEVEQMDVKTAFLHGDLEEEIYMKQPDGFLVEGKEDHVCRLRKSLYGLKQAPRQWYKKFESVMCEHGYKKTTSDHCVFVKRFANNDFIILLLYVDDMLIVGKDISMINRLKKQLSESFAMKDMGAAKQILGIRIMRDRQEKKLWLSQEHYVKRVLQRFQMENAKAVSTPLATHFKLSAKQSPSNETEKSDMQRVPYASTVGSLMYAMVCTRPDIAHAVGTVSRFLSNPGREHWNAVKWILRYLRGTTCLKLCFGGDKPTLVGYTDSDMGGDIDTRRSTSGYVIKFAGGVVAWQSRLQKCVALSTTEAEFIAITEACKELLWVKKLLQELSFVQDKYLLFCDSQSVIHLGYWSWQKFIQMIIVLI</sequence>
<dbReference type="SUPFAM" id="SSF56672">
    <property type="entry name" value="DNA/RNA polymerases"/>
    <property type="match status" value="3"/>
</dbReference>
<dbReference type="InterPro" id="IPR025724">
    <property type="entry name" value="GAG-pre-integrase_dom"/>
</dbReference>
<keyword evidence="2" id="KW-0479">Metal-binding</keyword>
<reference evidence="9 10" key="1">
    <citation type="submission" date="2024-01" db="EMBL/GenBank/DDBJ databases">
        <title>The genomes of 5 underutilized Papilionoideae crops provide insights into root nodulation and disease resistanc.</title>
        <authorList>
            <person name="Jiang F."/>
        </authorList>
    </citation>
    <scope>NUCLEOTIDE SEQUENCE [LARGE SCALE GENOMIC DNA]</scope>
    <source>
        <strain evidence="9">JINMINGXINNONG_FW02</strain>
        <tissue evidence="9">Leaves</tissue>
    </source>
</reference>
<dbReference type="PANTHER" id="PTHR42648:SF28">
    <property type="entry name" value="TRANSPOSON-ENCODED PROTEIN WITH RIBONUCLEASE H-LIKE AND RETROVIRUS ZINC FINGER-LIKE DOMAINS"/>
    <property type="match status" value="1"/>
</dbReference>
<dbReference type="InterPro" id="IPR054722">
    <property type="entry name" value="PolX-like_BBD"/>
</dbReference>
<dbReference type="SMART" id="SM00343">
    <property type="entry name" value="ZnF_C2HC"/>
    <property type="match status" value="3"/>
</dbReference>
<feature type="domain" description="Integrase catalytic" evidence="8">
    <location>
        <begin position="2103"/>
        <end position="2274"/>
    </location>
</feature>
<dbReference type="PROSITE" id="PS50158">
    <property type="entry name" value="ZF_CCHC"/>
    <property type="match status" value="3"/>
</dbReference>
<dbReference type="InterPro" id="IPR012337">
    <property type="entry name" value="RNaseH-like_sf"/>
</dbReference>
<dbReference type="GO" id="GO:0003676">
    <property type="term" value="F:nucleic acid binding"/>
    <property type="evidence" value="ECO:0007669"/>
    <property type="project" value="InterPro"/>
</dbReference>
<dbReference type="GO" id="GO:0015074">
    <property type="term" value="P:DNA integration"/>
    <property type="evidence" value="ECO:0007669"/>
    <property type="project" value="InterPro"/>
</dbReference>
<feature type="domain" description="CCHC-type" evidence="7">
    <location>
        <begin position="447"/>
        <end position="460"/>
    </location>
</feature>
<evidence type="ECO:0000256" key="1">
    <source>
        <dbReference type="ARBA" id="ARBA00022670"/>
    </source>
</evidence>
<dbReference type="SUPFAM" id="SSF53098">
    <property type="entry name" value="Ribonuclease H-like"/>
    <property type="match status" value="3"/>
</dbReference>
<feature type="region of interest" description="Disordered" evidence="6">
    <location>
        <begin position="3197"/>
        <end position="3237"/>
    </location>
</feature>
<dbReference type="Gene3D" id="3.30.420.10">
    <property type="entry name" value="Ribonuclease H-like superfamily/Ribonuclease H"/>
    <property type="match status" value="3"/>
</dbReference>
<comment type="caution">
    <text evidence="9">The sequence shown here is derived from an EMBL/GenBank/DDBJ whole genome shotgun (WGS) entry which is preliminary data.</text>
</comment>
<accession>A0AAN9NRL3</accession>
<dbReference type="PROSITE" id="PS50994">
    <property type="entry name" value="INTEGRASE"/>
    <property type="match status" value="3"/>
</dbReference>
<keyword evidence="3" id="KW-0064">Aspartyl protease</keyword>
<dbReference type="InterPro" id="IPR057670">
    <property type="entry name" value="SH3_retrovirus"/>
</dbReference>
<feature type="domain" description="CCHC-type" evidence="7">
    <location>
        <begin position="1863"/>
        <end position="1876"/>
    </location>
</feature>
<dbReference type="InterPro" id="IPR013103">
    <property type="entry name" value="RVT_2"/>
</dbReference>
<evidence type="ECO:0000259" key="8">
    <source>
        <dbReference type="PROSITE" id="PS50994"/>
    </source>
</evidence>